<dbReference type="EMBL" id="BAAADM010000038">
    <property type="protein sequence ID" value="GAA0438754.1"/>
    <property type="molecule type" value="Genomic_DNA"/>
</dbReference>
<reference evidence="10" key="1">
    <citation type="journal article" date="2019" name="Int. J. Syst. Evol. Microbiol.">
        <title>The Global Catalogue of Microorganisms (GCM) 10K type strain sequencing project: providing services to taxonomists for standard genome sequencing and annotation.</title>
        <authorList>
            <consortium name="The Broad Institute Genomics Platform"/>
            <consortium name="The Broad Institute Genome Sequencing Center for Infectious Disease"/>
            <person name="Wu L."/>
            <person name="Ma J."/>
        </authorList>
    </citation>
    <scope>NUCLEOTIDE SEQUENCE [LARGE SCALE GENOMIC DNA]</scope>
    <source>
        <strain evidence="10">JCM 12149</strain>
    </source>
</reference>
<feature type="transmembrane region" description="Helical" evidence="7">
    <location>
        <begin position="170"/>
        <end position="193"/>
    </location>
</feature>
<accession>A0ABP3J2G0</accession>
<evidence type="ECO:0000256" key="2">
    <source>
        <dbReference type="ARBA" id="ARBA00022475"/>
    </source>
</evidence>
<name>A0ABP3J2G0_9BACI</name>
<feature type="transmembrane region" description="Helical" evidence="7">
    <location>
        <begin position="135"/>
        <end position="158"/>
    </location>
</feature>
<evidence type="ECO:0000313" key="10">
    <source>
        <dbReference type="Proteomes" id="UP001501459"/>
    </source>
</evidence>
<dbReference type="RefSeq" id="WP_343752114.1">
    <property type="nucleotide sequence ID" value="NZ_BAAADM010000038.1"/>
</dbReference>
<feature type="transmembrane region" description="Helical" evidence="7">
    <location>
        <begin position="217"/>
        <end position="235"/>
    </location>
</feature>
<organism evidence="9 10">
    <name type="scientific">Lentibacillus halophilus</name>
    <dbReference type="NCBI Taxonomy" id="295065"/>
    <lineage>
        <taxon>Bacteria</taxon>
        <taxon>Bacillati</taxon>
        <taxon>Bacillota</taxon>
        <taxon>Bacilli</taxon>
        <taxon>Bacillales</taxon>
        <taxon>Bacillaceae</taxon>
        <taxon>Lentibacillus</taxon>
    </lineage>
</organism>
<protein>
    <recommendedName>
        <fullName evidence="8">TRAP C4-dicarboxylate transport system permease DctM subunit domain-containing protein</fullName>
    </recommendedName>
</protein>
<dbReference type="PANTHER" id="PTHR33362:SF3">
    <property type="entry name" value="SIALIC ACID TRAP TRANSPORTER PERMEASE PROTEIN SIAT"/>
    <property type="match status" value="1"/>
</dbReference>
<feature type="transmembrane region" description="Helical" evidence="7">
    <location>
        <begin position="313"/>
        <end position="343"/>
    </location>
</feature>
<evidence type="ECO:0000256" key="6">
    <source>
        <dbReference type="ARBA" id="ARBA00023136"/>
    </source>
</evidence>
<feature type="transmembrane region" description="Helical" evidence="7">
    <location>
        <begin position="399"/>
        <end position="420"/>
    </location>
</feature>
<feature type="transmembrane region" description="Helical" evidence="7">
    <location>
        <begin position="271"/>
        <end position="293"/>
    </location>
</feature>
<comment type="subcellular location">
    <subcellularLocation>
        <location evidence="1">Cell inner membrane</location>
        <topology evidence="1">Multi-pass membrane protein</topology>
    </subcellularLocation>
</comment>
<gene>
    <name evidence="9" type="ORF">GCM10008983_14580</name>
</gene>
<sequence length="426" mass="46197">MDVFLVLVLWILLLFLGMPVGFTLLVATFVYFITQDWSLVYFTGAKLVDSLDVFSLLAVPFFILTGNLMNSSGITDRIFKFARSIVGHFTGGLGHVNILASLMFSGMSGSALADAGGLGQLEIKSMRDGKYDDDYAGGLTAASAIIGPIIPPSIPLIIYGVTADQSIAKLFLAGAVPGLVMAIALMVTAYIFAKKRGFPKEEKSTNWQRWYHFKKSFLALLTPIIIIGGIFTGLFTPTEAAVVATVYAMILGFFIYRELTIKKFWDNIVSSLKLTGVAVLMVMAVEFFGQMIAHEQVPITIANFFLSVTESPIILLLLINVLLIFLGTFIDALALLVLVVPILVPVVMEAGVDPVHFGIIVILNLMIGILTPPMGMALFVVSKAGNIPIHVITRGVLPFWIPLIITLIIITLIPQIVLFLPNVVGS</sequence>
<evidence type="ECO:0000256" key="5">
    <source>
        <dbReference type="ARBA" id="ARBA00022989"/>
    </source>
</evidence>
<keyword evidence="4 7" id="KW-0812">Transmembrane</keyword>
<keyword evidence="3" id="KW-0997">Cell inner membrane</keyword>
<evidence type="ECO:0000313" key="9">
    <source>
        <dbReference type="EMBL" id="GAA0438754.1"/>
    </source>
</evidence>
<keyword evidence="5 7" id="KW-1133">Transmembrane helix</keyword>
<evidence type="ECO:0000256" key="7">
    <source>
        <dbReference type="SAM" id="Phobius"/>
    </source>
</evidence>
<feature type="transmembrane region" description="Helical" evidence="7">
    <location>
        <begin position="241"/>
        <end position="259"/>
    </location>
</feature>
<feature type="transmembrane region" description="Helical" evidence="7">
    <location>
        <begin position="7"/>
        <end position="33"/>
    </location>
</feature>
<dbReference type="NCBIfam" id="TIGR00786">
    <property type="entry name" value="dctM"/>
    <property type="match status" value="1"/>
</dbReference>
<dbReference type="InterPro" id="IPR004681">
    <property type="entry name" value="TRAP_DctM"/>
</dbReference>
<keyword evidence="6 7" id="KW-0472">Membrane</keyword>
<comment type="caution">
    <text evidence="9">The sequence shown here is derived from an EMBL/GenBank/DDBJ whole genome shotgun (WGS) entry which is preliminary data.</text>
</comment>
<feature type="transmembrane region" description="Helical" evidence="7">
    <location>
        <begin position="355"/>
        <end position="379"/>
    </location>
</feature>
<evidence type="ECO:0000256" key="1">
    <source>
        <dbReference type="ARBA" id="ARBA00004429"/>
    </source>
</evidence>
<evidence type="ECO:0000259" key="8">
    <source>
        <dbReference type="Pfam" id="PF06808"/>
    </source>
</evidence>
<dbReference type="Pfam" id="PF06808">
    <property type="entry name" value="DctM"/>
    <property type="match status" value="1"/>
</dbReference>
<dbReference type="PANTHER" id="PTHR33362">
    <property type="entry name" value="SIALIC ACID TRAP TRANSPORTER PERMEASE PROTEIN SIAT-RELATED"/>
    <property type="match status" value="1"/>
</dbReference>
<evidence type="ECO:0000256" key="4">
    <source>
        <dbReference type="ARBA" id="ARBA00022692"/>
    </source>
</evidence>
<dbReference type="InterPro" id="IPR010656">
    <property type="entry name" value="DctM"/>
</dbReference>
<evidence type="ECO:0000256" key="3">
    <source>
        <dbReference type="ARBA" id="ARBA00022519"/>
    </source>
</evidence>
<keyword evidence="10" id="KW-1185">Reference proteome</keyword>
<dbReference type="Proteomes" id="UP001501459">
    <property type="component" value="Unassembled WGS sequence"/>
</dbReference>
<dbReference type="PIRSF" id="PIRSF006066">
    <property type="entry name" value="HI0050"/>
    <property type="match status" value="1"/>
</dbReference>
<proteinExistence type="predicted"/>
<keyword evidence="2" id="KW-1003">Cell membrane</keyword>
<feature type="transmembrane region" description="Helical" evidence="7">
    <location>
        <begin position="53"/>
        <end position="70"/>
    </location>
</feature>
<feature type="domain" description="TRAP C4-dicarboxylate transport system permease DctM subunit" evidence="8">
    <location>
        <begin position="7"/>
        <end position="416"/>
    </location>
</feature>